<evidence type="ECO:0000313" key="2">
    <source>
        <dbReference type="EMBL" id="KAF5355113.1"/>
    </source>
</evidence>
<sequence>MSIPTFDDMNRRTAPVWENEEYKRDVLWGGIFGSVSRNHAHEESDVDILIVLKGHERSREPIDLRENLAEACGRDISFVCIWQGLDWAWGHVRVEALLSSRTVYGNRKDIEHLRREATAIIADGNVRFSQIAESVDKIKHQVSTVQTYGEFIQPALEHVRTNFVLELQKIVRLLDIKPLHHPLRTMLIPFVFEYAEKAHAVLDQVRLEALPGTAPVWREIWDFLQPTSSAMWSFDTGCATGGQAYLRHVLASKNLADRFEEGLGGRVDDAMYKDILR</sequence>
<evidence type="ECO:0000313" key="3">
    <source>
        <dbReference type="Proteomes" id="UP000559027"/>
    </source>
</evidence>
<dbReference type="CDD" id="cd05403">
    <property type="entry name" value="NT_KNTase_like"/>
    <property type="match status" value="1"/>
</dbReference>
<feature type="domain" description="Polymerase beta nucleotidyltransferase" evidence="1">
    <location>
        <begin position="31"/>
        <end position="81"/>
    </location>
</feature>
<dbReference type="Pfam" id="PF18765">
    <property type="entry name" value="Polbeta"/>
    <property type="match status" value="1"/>
</dbReference>
<gene>
    <name evidence="2" type="ORF">D9756_005557</name>
</gene>
<proteinExistence type="predicted"/>
<dbReference type="SUPFAM" id="SSF81301">
    <property type="entry name" value="Nucleotidyltransferase"/>
    <property type="match status" value="1"/>
</dbReference>
<dbReference type="Proteomes" id="UP000559027">
    <property type="component" value="Unassembled WGS sequence"/>
</dbReference>
<dbReference type="EMBL" id="JAACJO010000008">
    <property type="protein sequence ID" value="KAF5355113.1"/>
    <property type="molecule type" value="Genomic_DNA"/>
</dbReference>
<keyword evidence="3" id="KW-1185">Reference proteome</keyword>
<evidence type="ECO:0000259" key="1">
    <source>
        <dbReference type="Pfam" id="PF18765"/>
    </source>
</evidence>
<reference evidence="2 3" key="1">
    <citation type="journal article" date="2020" name="ISME J.">
        <title>Uncovering the hidden diversity of litter-decomposition mechanisms in mushroom-forming fungi.</title>
        <authorList>
            <person name="Floudas D."/>
            <person name="Bentzer J."/>
            <person name="Ahren D."/>
            <person name="Johansson T."/>
            <person name="Persson P."/>
            <person name="Tunlid A."/>
        </authorList>
    </citation>
    <scope>NUCLEOTIDE SEQUENCE [LARGE SCALE GENOMIC DNA]</scope>
    <source>
        <strain evidence="2 3">CBS 146.42</strain>
    </source>
</reference>
<dbReference type="Gene3D" id="3.30.460.10">
    <property type="entry name" value="Beta Polymerase, domain 2"/>
    <property type="match status" value="1"/>
</dbReference>
<comment type="caution">
    <text evidence="2">The sequence shown here is derived from an EMBL/GenBank/DDBJ whole genome shotgun (WGS) entry which is preliminary data.</text>
</comment>
<name>A0A8H5D8C6_9AGAR</name>
<dbReference type="InterPro" id="IPR043519">
    <property type="entry name" value="NT_sf"/>
</dbReference>
<dbReference type="InterPro" id="IPR041633">
    <property type="entry name" value="Polbeta"/>
</dbReference>
<organism evidence="2 3">
    <name type="scientific">Leucocoprinus leucothites</name>
    <dbReference type="NCBI Taxonomy" id="201217"/>
    <lineage>
        <taxon>Eukaryota</taxon>
        <taxon>Fungi</taxon>
        <taxon>Dikarya</taxon>
        <taxon>Basidiomycota</taxon>
        <taxon>Agaricomycotina</taxon>
        <taxon>Agaricomycetes</taxon>
        <taxon>Agaricomycetidae</taxon>
        <taxon>Agaricales</taxon>
        <taxon>Agaricineae</taxon>
        <taxon>Agaricaceae</taxon>
        <taxon>Leucocoprinus</taxon>
    </lineage>
</organism>
<dbReference type="OrthoDB" id="5149641at2759"/>
<accession>A0A8H5D8C6</accession>
<dbReference type="AlphaFoldDB" id="A0A8H5D8C6"/>
<protein>
    <recommendedName>
        <fullName evidence="1">Polymerase beta nucleotidyltransferase domain-containing protein</fullName>
    </recommendedName>
</protein>